<accession>A0ABV8H4C2</accession>
<feature type="transmembrane region" description="Helical" evidence="6">
    <location>
        <begin position="173"/>
        <end position="191"/>
    </location>
</feature>
<evidence type="ECO:0000256" key="3">
    <source>
        <dbReference type="ARBA" id="ARBA00022692"/>
    </source>
</evidence>
<dbReference type="Proteomes" id="UP001595772">
    <property type="component" value="Unassembled WGS sequence"/>
</dbReference>
<feature type="transmembrane region" description="Helical" evidence="6">
    <location>
        <begin position="87"/>
        <end position="107"/>
    </location>
</feature>
<organism evidence="7 8">
    <name type="scientific">Oceanobacillus longus</name>
    <dbReference type="NCBI Taxonomy" id="930120"/>
    <lineage>
        <taxon>Bacteria</taxon>
        <taxon>Bacillati</taxon>
        <taxon>Bacillota</taxon>
        <taxon>Bacilli</taxon>
        <taxon>Bacillales</taxon>
        <taxon>Bacillaceae</taxon>
        <taxon>Oceanobacillus</taxon>
    </lineage>
</organism>
<evidence type="ECO:0000256" key="5">
    <source>
        <dbReference type="ARBA" id="ARBA00023136"/>
    </source>
</evidence>
<comment type="subcellular location">
    <subcellularLocation>
        <location evidence="1">Cell membrane</location>
        <topology evidence="1">Multi-pass membrane protein</topology>
    </subcellularLocation>
</comment>
<feature type="transmembrane region" description="Helical" evidence="6">
    <location>
        <begin position="128"/>
        <end position="161"/>
    </location>
</feature>
<sequence length="273" mass="31114">MKDLLSLGKQFYQRVEEVDVFGLAAQLAYFFLLSLFPFLLFLFNFIGYLPIDVHVILDTIGSFAPSQVMDLINTNVEQMMNEQNGGLLSIGIIGTLWAASNGVNAITRAFNRAYRIERNRSFFRDRLIAIIMTIAMVIVIIVALLLPVFGRMIGIYIFSIFGLSGGFLDVWETLRWVVSSAIFFIVLFFLYKLAPHKKIYFKNIVWGTLFATVAWQMVSWGFSFYVNHIGNYSATYGSLGTVIVLMIWFYLFGIIVITGGVINAFIREHRLLK</sequence>
<protein>
    <submittedName>
        <fullName evidence="7">YihY/virulence factor BrkB family protein</fullName>
    </submittedName>
</protein>
<dbReference type="InterPro" id="IPR017039">
    <property type="entry name" value="Virul_fac_BrkB"/>
</dbReference>
<dbReference type="EMBL" id="JBHSAO010000018">
    <property type="protein sequence ID" value="MFC4025720.1"/>
    <property type="molecule type" value="Genomic_DNA"/>
</dbReference>
<reference evidence="8" key="1">
    <citation type="journal article" date="2019" name="Int. J. Syst. Evol. Microbiol.">
        <title>The Global Catalogue of Microorganisms (GCM) 10K type strain sequencing project: providing services to taxonomists for standard genome sequencing and annotation.</title>
        <authorList>
            <consortium name="The Broad Institute Genomics Platform"/>
            <consortium name="The Broad Institute Genome Sequencing Center for Infectious Disease"/>
            <person name="Wu L."/>
            <person name="Ma J."/>
        </authorList>
    </citation>
    <scope>NUCLEOTIDE SEQUENCE [LARGE SCALE GENOMIC DNA]</scope>
    <source>
        <strain evidence="8">IBRC-M 10703</strain>
    </source>
</reference>
<dbReference type="NCBIfam" id="TIGR00765">
    <property type="entry name" value="yihY_not_rbn"/>
    <property type="match status" value="1"/>
</dbReference>
<name>A0ABV8H4C2_9BACI</name>
<gene>
    <name evidence="7" type="ORF">ACFOUV_18225</name>
</gene>
<keyword evidence="3 6" id="KW-0812">Transmembrane</keyword>
<evidence type="ECO:0000256" key="1">
    <source>
        <dbReference type="ARBA" id="ARBA00004651"/>
    </source>
</evidence>
<keyword evidence="8" id="KW-1185">Reference proteome</keyword>
<evidence type="ECO:0000256" key="2">
    <source>
        <dbReference type="ARBA" id="ARBA00022475"/>
    </source>
</evidence>
<dbReference type="RefSeq" id="WP_379498206.1">
    <property type="nucleotide sequence ID" value="NZ_JBHSAO010000018.1"/>
</dbReference>
<dbReference type="PANTHER" id="PTHR30213:SF0">
    <property type="entry name" value="UPF0761 MEMBRANE PROTEIN YIHY"/>
    <property type="match status" value="1"/>
</dbReference>
<evidence type="ECO:0000313" key="8">
    <source>
        <dbReference type="Proteomes" id="UP001595772"/>
    </source>
</evidence>
<evidence type="ECO:0000256" key="6">
    <source>
        <dbReference type="SAM" id="Phobius"/>
    </source>
</evidence>
<feature type="transmembrane region" description="Helical" evidence="6">
    <location>
        <begin position="242"/>
        <end position="266"/>
    </location>
</feature>
<comment type="caution">
    <text evidence="7">The sequence shown here is derived from an EMBL/GenBank/DDBJ whole genome shotgun (WGS) entry which is preliminary data.</text>
</comment>
<dbReference type="Pfam" id="PF03631">
    <property type="entry name" value="Virul_fac_BrkB"/>
    <property type="match status" value="1"/>
</dbReference>
<evidence type="ECO:0000256" key="4">
    <source>
        <dbReference type="ARBA" id="ARBA00022989"/>
    </source>
</evidence>
<feature type="transmembrane region" description="Helical" evidence="6">
    <location>
        <begin position="20"/>
        <end position="43"/>
    </location>
</feature>
<dbReference type="PIRSF" id="PIRSF035875">
    <property type="entry name" value="RNase_BN"/>
    <property type="match status" value="1"/>
</dbReference>
<evidence type="ECO:0000313" key="7">
    <source>
        <dbReference type="EMBL" id="MFC4025720.1"/>
    </source>
</evidence>
<feature type="transmembrane region" description="Helical" evidence="6">
    <location>
        <begin position="203"/>
        <end position="222"/>
    </location>
</feature>
<keyword evidence="5 6" id="KW-0472">Membrane</keyword>
<proteinExistence type="predicted"/>
<keyword evidence="2" id="KW-1003">Cell membrane</keyword>
<keyword evidence="4 6" id="KW-1133">Transmembrane helix</keyword>
<dbReference type="PANTHER" id="PTHR30213">
    <property type="entry name" value="INNER MEMBRANE PROTEIN YHJD"/>
    <property type="match status" value="1"/>
</dbReference>